<sequence>MELQSDFCLQEQVRFLFFENPRTTQAWQGTYDWKKKSVIFS</sequence>
<gene>
    <name evidence="1" type="ORF">DSOL_1274</name>
</gene>
<name>A0A1Q8QZN4_9FIRM</name>
<accession>A0A1Q8QZN4</accession>
<dbReference type="Proteomes" id="UP000186102">
    <property type="component" value="Unassembled WGS sequence"/>
</dbReference>
<organism evidence="1 2">
    <name type="scientific">Desulfosporosinus metallidurans</name>
    <dbReference type="NCBI Taxonomy" id="1888891"/>
    <lineage>
        <taxon>Bacteria</taxon>
        <taxon>Bacillati</taxon>
        <taxon>Bacillota</taxon>
        <taxon>Clostridia</taxon>
        <taxon>Eubacteriales</taxon>
        <taxon>Desulfitobacteriaceae</taxon>
        <taxon>Desulfosporosinus</taxon>
    </lineage>
</organism>
<evidence type="ECO:0000313" key="2">
    <source>
        <dbReference type="Proteomes" id="UP000186102"/>
    </source>
</evidence>
<evidence type="ECO:0000313" key="1">
    <source>
        <dbReference type="EMBL" id="OLN32828.1"/>
    </source>
</evidence>
<dbReference type="STRING" id="1888891.DSOL_1274"/>
<protein>
    <submittedName>
        <fullName evidence="1">Uncharacterized protein</fullName>
    </submittedName>
</protein>
<comment type="caution">
    <text evidence="1">The sequence shown here is derived from an EMBL/GenBank/DDBJ whole genome shotgun (WGS) entry which is preliminary data.</text>
</comment>
<dbReference type="EMBL" id="MLBF01000006">
    <property type="protein sequence ID" value="OLN32828.1"/>
    <property type="molecule type" value="Genomic_DNA"/>
</dbReference>
<proteinExistence type="predicted"/>
<dbReference type="AlphaFoldDB" id="A0A1Q8QZN4"/>
<reference evidence="1 2" key="1">
    <citation type="submission" date="2016-09" db="EMBL/GenBank/DDBJ databases">
        <title>Complete genome of Desulfosporosinus sp. OL.</title>
        <authorList>
            <person name="Mardanov A."/>
            <person name="Beletsky A."/>
            <person name="Panova A."/>
            <person name="Karnachuk O."/>
            <person name="Ravin N."/>
        </authorList>
    </citation>
    <scope>NUCLEOTIDE SEQUENCE [LARGE SCALE GENOMIC DNA]</scope>
    <source>
        <strain evidence="1 2">OL</strain>
    </source>
</reference>
<keyword evidence="2" id="KW-1185">Reference proteome</keyword>